<dbReference type="InterPro" id="IPR045584">
    <property type="entry name" value="Pilin-like"/>
</dbReference>
<keyword evidence="1" id="KW-0812">Transmembrane</keyword>
<comment type="caution">
    <text evidence="2">The sequence shown here is derived from an EMBL/GenBank/DDBJ whole genome shotgun (WGS) entry which is preliminary data.</text>
</comment>
<evidence type="ECO:0000256" key="1">
    <source>
        <dbReference type="SAM" id="Phobius"/>
    </source>
</evidence>
<dbReference type="OrthoDB" id="191764at2"/>
<name>A0A146G5C7_TERSA</name>
<organism evidence="2 3">
    <name type="scientific">Terrimicrobium sacchariphilum</name>
    <dbReference type="NCBI Taxonomy" id="690879"/>
    <lineage>
        <taxon>Bacteria</taxon>
        <taxon>Pseudomonadati</taxon>
        <taxon>Verrucomicrobiota</taxon>
        <taxon>Terrimicrobiia</taxon>
        <taxon>Terrimicrobiales</taxon>
        <taxon>Terrimicrobiaceae</taxon>
        <taxon>Terrimicrobium</taxon>
    </lineage>
</organism>
<sequence length="211" mass="24113">MHFLLPKLLKRISRREAFSLMEVLASVAIIAILAALITPLAGRMRDQANRAKCISNQRQIFVGVSTYATDHNSEVPSARPVAQQGETYQGHIYNDDTYGALLLLYPGYVSDKRVFVCPSDRESNRRRWEADQMSGLYTSYFAYRDLDSNGDRVRRFIATDPNYAGRLPLFGDAARSNFHKTGYNVTFMDGHSEFVPAEMYQKAPYVNFFWE</sequence>
<evidence type="ECO:0000313" key="3">
    <source>
        <dbReference type="Proteomes" id="UP000076023"/>
    </source>
</evidence>
<dbReference type="InterPro" id="IPR012902">
    <property type="entry name" value="N_methyl_site"/>
</dbReference>
<protein>
    <submittedName>
        <fullName evidence="2">Prepilin-type N-terminal cleavage/methylation domain-containing protein</fullName>
    </submittedName>
</protein>
<dbReference type="Gene3D" id="3.30.700.10">
    <property type="entry name" value="Glycoprotein, Type 4 Pilin"/>
    <property type="match status" value="1"/>
</dbReference>
<accession>A0A146G5C7</accession>
<dbReference type="AlphaFoldDB" id="A0A146G5C7"/>
<proteinExistence type="predicted"/>
<keyword evidence="1" id="KW-0472">Membrane</keyword>
<dbReference type="InParanoid" id="A0A146G5C7"/>
<dbReference type="Proteomes" id="UP000076023">
    <property type="component" value="Unassembled WGS sequence"/>
</dbReference>
<dbReference type="RefSeq" id="WP_075078441.1">
    <property type="nucleotide sequence ID" value="NZ_BDCO01000002.1"/>
</dbReference>
<dbReference type="SUPFAM" id="SSF54523">
    <property type="entry name" value="Pili subunits"/>
    <property type="match status" value="1"/>
</dbReference>
<dbReference type="PANTHER" id="PTHR30093">
    <property type="entry name" value="GENERAL SECRETION PATHWAY PROTEIN G"/>
    <property type="match status" value="1"/>
</dbReference>
<keyword evidence="3" id="KW-1185">Reference proteome</keyword>
<feature type="transmembrane region" description="Helical" evidence="1">
    <location>
        <begin position="20"/>
        <end position="42"/>
    </location>
</feature>
<dbReference type="STRING" id="690879.TSACC_21011"/>
<keyword evidence="1" id="KW-1133">Transmembrane helix</keyword>
<reference evidence="3" key="1">
    <citation type="journal article" date="2017" name="Genome Announc.">
        <title>Draft Genome Sequence of Terrimicrobium sacchariphilum NM-5T, a Facultative Anaerobic Soil Bacterium of the Class Spartobacteria.</title>
        <authorList>
            <person name="Qiu Y.L."/>
            <person name="Tourlousse D.M."/>
            <person name="Matsuura N."/>
            <person name="Ohashi A."/>
            <person name="Sekiguchi Y."/>
        </authorList>
    </citation>
    <scope>NUCLEOTIDE SEQUENCE [LARGE SCALE GENOMIC DNA]</scope>
    <source>
        <strain evidence="3">NM-5</strain>
    </source>
</reference>
<dbReference type="PANTHER" id="PTHR30093:SF2">
    <property type="entry name" value="TYPE II SECRETION SYSTEM PROTEIN H"/>
    <property type="match status" value="1"/>
</dbReference>
<dbReference type="NCBIfam" id="TIGR02532">
    <property type="entry name" value="IV_pilin_GFxxxE"/>
    <property type="match status" value="1"/>
</dbReference>
<dbReference type="EMBL" id="BDCO01000002">
    <property type="protein sequence ID" value="GAT32612.1"/>
    <property type="molecule type" value="Genomic_DNA"/>
</dbReference>
<evidence type="ECO:0000313" key="2">
    <source>
        <dbReference type="EMBL" id="GAT32612.1"/>
    </source>
</evidence>
<gene>
    <name evidence="2" type="ORF">TSACC_21011</name>
</gene>